<accession>A0A4Q9LRH6</accession>
<dbReference type="OrthoDB" id="2194085at2759"/>
<organism evidence="1 2">
    <name type="scientific">Hamiltosporidium tvaerminnensis</name>
    <dbReference type="NCBI Taxonomy" id="1176355"/>
    <lineage>
        <taxon>Eukaryota</taxon>
        <taxon>Fungi</taxon>
        <taxon>Fungi incertae sedis</taxon>
        <taxon>Microsporidia</taxon>
        <taxon>Dubosqiidae</taxon>
        <taxon>Hamiltosporidium</taxon>
    </lineage>
</organism>
<dbReference type="EMBL" id="PITK01001369">
    <property type="protein sequence ID" value="TBU11128.1"/>
    <property type="molecule type" value="Genomic_DNA"/>
</dbReference>
<proteinExistence type="predicted"/>
<comment type="caution">
    <text evidence="1">The sequence shown here is derived from an EMBL/GenBank/DDBJ whole genome shotgun (WGS) entry which is preliminary data.</text>
</comment>
<dbReference type="Proteomes" id="UP000292282">
    <property type="component" value="Unassembled WGS sequence"/>
</dbReference>
<dbReference type="InterPro" id="IPR023214">
    <property type="entry name" value="HAD_sf"/>
</dbReference>
<keyword evidence="2" id="KW-1185">Reference proteome</keyword>
<protein>
    <submittedName>
        <fullName evidence="1">Putative pyrimidine 5'-nucleotidase</fullName>
    </submittedName>
</protein>
<sequence>MYTAADKNEVKWPDYDEIRTEMFNNPFVYYVSMICLNTFRKQNVVCKIIHPCFKNMLERILGKHLILNYIEYDRSFAENNEIEIKLLEFDLNAYFEKESIIFNLENSQTPTEAALSHMMQPEIEETVTFGSKKLTITAAQSLNASDFPEKDVNMIEVNEENATLNSYSKTYQTFAERNKVTNQTDNVILSSEVMRMNTEEINHSRNNIIYKSDSKDILKLDLELFFEKIFQANLEIQAKNTQFFEYKKSDLYKKHKEMCQNGKFDSNHNIFSFFYKILYLNYETQWKTLLSSIPNESYIGYGNILAYLDEYILSSAFQMNISNSSYFISIEDSDFPKMYLDEIVLVFDIDDTIFPTSFFRKKNPNFGSTRFYENSDLLQEELLKENPGRDNIVTDHLKYKFELKTYLQKLPFKKICFTNAAKIHAEWTLKTLDLLDCLICVVHTGEAYEMMFLKPNMHAFFAIEQLLEAKRSNIYFYDDGVQNVQAAKSRGWNSFLIQDSLIDVLETSLSDLH</sequence>
<dbReference type="AlphaFoldDB" id="A0A4Q9LRH6"/>
<dbReference type="InterPro" id="IPR036412">
    <property type="entry name" value="HAD-like_sf"/>
</dbReference>
<reference evidence="1 2" key="1">
    <citation type="submission" date="2017-12" db="EMBL/GenBank/DDBJ databases">
        <authorList>
            <person name="Pombert J.-F."/>
            <person name="Haag K.L."/>
            <person name="Ebert D."/>
        </authorList>
    </citation>
    <scope>NUCLEOTIDE SEQUENCE [LARGE SCALE GENOMIC DNA]</scope>
    <source>
        <strain evidence="1">IL-G-3</strain>
    </source>
</reference>
<dbReference type="Gene3D" id="3.40.50.1000">
    <property type="entry name" value="HAD superfamily/HAD-like"/>
    <property type="match status" value="1"/>
</dbReference>
<name>A0A4Q9LRH6_9MICR</name>
<dbReference type="STRING" id="1176355.A0A4Q9LRH6"/>
<evidence type="ECO:0000313" key="1">
    <source>
        <dbReference type="EMBL" id="TBU11128.1"/>
    </source>
</evidence>
<dbReference type="VEuPathDB" id="MicrosporidiaDB:CWI38_1369p0010"/>
<gene>
    <name evidence="1" type="ORF">CWI38_1369p0010</name>
</gene>
<dbReference type="SUPFAM" id="SSF56784">
    <property type="entry name" value="HAD-like"/>
    <property type="match status" value="1"/>
</dbReference>
<evidence type="ECO:0000313" key="2">
    <source>
        <dbReference type="Proteomes" id="UP000292282"/>
    </source>
</evidence>